<gene>
    <name evidence="2" type="ORF">ACU52_12505</name>
</gene>
<evidence type="ECO:0000256" key="1">
    <source>
        <dbReference type="SAM" id="Phobius"/>
    </source>
</evidence>
<organism evidence="2 3">
    <name type="scientific">Xylanibacter rarus</name>
    <dbReference type="NCBI Taxonomy" id="1676614"/>
    <lineage>
        <taxon>Bacteria</taxon>
        <taxon>Pseudomonadati</taxon>
        <taxon>Bacteroidota</taxon>
        <taxon>Bacteroidia</taxon>
        <taxon>Bacteroidales</taxon>
        <taxon>Prevotellaceae</taxon>
        <taxon>Xylanibacter</taxon>
    </lineage>
</organism>
<dbReference type="EMBL" id="LFQU01000032">
    <property type="protein sequence ID" value="KOO67611.1"/>
    <property type="molecule type" value="Genomic_DNA"/>
</dbReference>
<keyword evidence="1" id="KW-1133">Transmembrane helix</keyword>
<keyword evidence="1" id="KW-0812">Transmembrane</keyword>
<keyword evidence="3" id="KW-1185">Reference proteome</keyword>
<sequence length="114" mass="13475">MFQIFEAFSSWLHFVDKKHWTHLETMPFRGASNIKIIIFSIILLNRFLHQYSNDIFQFAVDAFEIRHHIFIFAKSLVLLPRVFINIGINVFVCIRVLGIRYSSTKTIFIHTISS</sequence>
<reference evidence="2 3" key="1">
    <citation type="submission" date="2015-06" db="EMBL/GenBank/DDBJ databases">
        <title>Prevotella sp. 109, sp. nov., a novel member of the family Prevotellaceae isolated from human faeces.</title>
        <authorList>
            <person name="Shkoporov A.N."/>
            <person name="Chaplin A.V."/>
            <person name="Kafarskaia L.I."/>
            <person name="Efimov B.A."/>
        </authorList>
    </citation>
    <scope>NUCLEOTIDE SEQUENCE [LARGE SCALE GENOMIC DNA]</scope>
    <source>
        <strain evidence="2 3">109</strain>
    </source>
</reference>
<dbReference type="AlphaFoldDB" id="A0A8E1UPV0"/>
<feature type="transmembrane region" description="Helical" evidence="1">
    <location>
        <begin position="69"/>
        <end position="92"/>
    </location>
</feature>
<keyword evidence="1" id="KW-0472">Membrane</keyword>
<name>A0A8E1UPV0_9BACT</name>
<evidence type="ECO:0000313" key="3">
    <source>
        <dbReference type="Proteomes" id="UP000036951"/>
    </source>
</evidence>
<comment type="caution">
    <text evidence="2">The sequence shown here is derived from an EMBL/GenBank/DDBJ whole genome shotgun (WGS) entry which is preliminary data.</text>
</comment>
<accession>A0A8E1UPV0</accession>
<dbReference type="Proteomes" id="UP000036951">
    <property type="component" value="Unassembled WGS sequence"/>
</dbReference>
<protein>
    <submittedName>
        <fullName evidence="2">Uncharacterized protein</fullName>
    </submittedName>
</protein>
<proteinExistence type="predicted"/>
<evidence type="ECO:0000313" key="2">
    <source>
        <dbReference type="EMBL" id="KOO67611.1"/>
    </source>
</evidence>